<keyword evidence="2 5" id="KW-0863">Zinc-finger</keyword>
<dbReference type="PROSITE" id="PS50950">
    <property type="entry name" value="ZF_THAP"/>
    <property type="match status" value="1"/>
</dbReference>
<keyword evidence="1" id="KW-0479">Metal-binding</keyword>
<dbReference type="InterPro" id="IPR006612">
    <property type="entry name" value="THAP_Znf"/>
</dbReference>
<dbReference type="GO" id="GO:0005634">
    <property type="term" value="C:nucleus"/>
    <property type="evidence" value="ECO:0007669"/>
    <property type="project" value="TreeGrafter"/>
</dbReference>
<dbReference type="PANTHER" id="PTHR47502">
    <property type="entry name" value="THAP DOMAIN-CONTAINING PROTEIN 7"/>
    <property type="match status" value="1"/>
</dbReference>
<evidence type="ECO:0000259" key="6">
    <source>
        <dbReference type="PROSITE" id="PS50950"/>
    </source>
</evidence>
<feature type="domain" description="THAP-type" evidence="6">
    <location>
        <begin position="83"/>
        <end position="173"/>
    </location>
</feature>
<dbReference type="GO" id="GO:0008270">
    <property type="term" value="F:zinc ion binding"/>
    <property type="evidence" value="ECO:0007669"/>
    <property type="project" value="UniProtKB-KW"/>
</dbReference>
<proteinExistence type="predicted"/>
<dbReference type="Pfam" id="PF05485">
    <property type="entry name" value="THAP"/>
    <property type="match status" value="1"/>
</dbReference>
<dbReference type="SMART" id="SM00980">
    <property type="entry name" value="THAP"/>
    <property type="match status" value="1"/>
</dbReference>
<dbReference type="EMBL" id="QNUK01000503">
    <property type="protein sequence ID" value="KAF5892402.1"/>
    <property type="molecule type" value="Genomic_DNA"/>
</dbReference>
<sequence length="197" mass="21660">CLLTPMVFSDLEKAINTLVTNFHSASADKGSTLKADEFKSLLSSQLPNLVKTGGSDAGFGEVLKQMGVKDGEGIDFKHFWSLIQNLATSQFGLLSHEKVSKCTCLLLLPKKGNPRRTTWIVNARRKGPGGKGLWEPQSDYIYFCSKHFTPDSFELSGVSGYRRLKDDAVPVLIETTSGLKGKTSRGRSKTRNDDEQS</sequence>
<dbReference type="InterPro" id="IPR011992">
    <property type="entry name" value="EF-hand-dom_pair"/>
</dbReference>
<dbReference type="GO" id="GO:0003677">
    <property type="term" value="F:DNA binding"/>
    <property type="evidence" value="ECO:0007669"/>
    <property type="project" value="UniProtKB-UniRule"/>
</dbReference>
<gene>
    <name evidence="7" type="primary">thap7</name>
    <name evidence="7" type="ORF">DAT39_017893</name>
</gene>
<evidence type="ECO:0000313" key="7">
    <source>
        <dbReference type="EMBL" id="KAF5892402.1"/>
    </source>
</evidence>
<dbReference type="InterPro" id="IPR026519">
    <property type="entry name" value="THAP7"/>
</dbReference>
<keyword evidence="8" id="KW-1185">Reference proteome</keyword>
<dbReference type="AlphaFoldDB" id="A0A8J4UCN0"/>
<dbReference type="SUPFAM" id="SSF47473">
    <property type="entry name" value="EF-hand"/>
    <property type="match status" value="1"/>
</dbReference>
<dbReference type="SMART" id="SM00692">
    <property type="entry name" value="DM3"/>
    <property type="match status" value="1"/>
</dbReference>
<dbReference type="SMART" id="SM01394">
    <property type="entry name" value="S_100"/>
    <property type="match status" value="1"/>
</dbReference>
<feature type="non-terminal residue" evidence="7">
    <location>
        <position position="197"/>
    </location>
</feature>
<accession>A0A8J4UCN0</accession>
<evidence type="ECO:0000313" key="8">
    <source>
        <dbReference type="Proteomes" id="UP000727407"/>
    </source>
</evidence>
<protein>
    <recommendedName>
        <fullName evidence="6">THAP-type domain-containing protein</fullName>
    </recommendedName>
</protein>
<dbReference type="Gene3D" id="1.10.238.10">
    <property type="entry name" value="EF-hand"/>
    <property type="match status" value="1"/>
</dbReference>
<dbReference type="InterPro" id="IPR013787">
    <property type="entry name" value="S100_Ca-bd_sub"/>
</dbReference>
<dbReference type="GO" id="GO:0006355">
    <property type="term" value="P:regulation of DNA-templated transcription"/>
    <property type="evidence" value="ECO:0007669"/>
    <property type="project" value="TreeGrafter"/>
</dbReference>
<keyword evidence="3" id="KW-0862">Zinc</keyword>
<organism evidence="7 8">
    <name type="scientific">Clarias magur</name>
    <name type="common">Asian catfish</name>
    <name type="synonym">Macropteronotus magur</name>
    <dbReference type="NCBI Taxonomy" id="1594786"/>
    <lineage>
        <taxon>Eukaryota</taxon>
        <taxon>Metazoa</taxon>
        <taxon>Chordata</taxon>
        <taxon>Craniata</taxon>
        <taxon>Vertebrata</taxon>
        <taxon>Euteleostomi</taxon>
        <taxon>Actinopterygii</taxon>
        <taxon>Neopterygii</taxon>
        <taxon>Teleostei</taxon>
        <taxon>Ostariophysi</taxon>
        <taxon>Siluriformes</taxon>
        <taxon>Clariidae</taxon>
        <taxon>Clarias</taxon>
    </lineage>
</organism>
<dbReference type="SUPFAM" id="SSF57716">
    <property type="entry name" value="Glucocorticoid receptor-like (DNA-binding domain)"/>
    <property type="match status" value="1"/>
</dbReference>
<dbReference type="Proteomes" id="UP000727407">
    <property type="component" value="Unassembled WGS sequence"/>
</dbReference>
<evidence type="ECO:0000256" key="1">
    <source>
        <dbReference type="ARBA" id="ARBA00022723"/>
    </source>
</evidence>
<evidence type="ECO:0000256" key="2">
    <source>
        <dbReference type="ARBA" id="ARBA00022771"/>
    </source>
</evidence>
<dbReference type="Pfam" id="PF01023">
    <property type="entry name" value="S_100"/>
    <property type="match status" value="1"/>
</dbReference>
<evidence type="ECO:0000256" key="4">
    <source>
        <dbReference type="ARBA" id="ARBA00023125"/>
    </source>
</evidence>
<feature type="non-terminal residue" evidence="7">
    <location>
        <position position="1"/>
    </location>
</feature>
<dbReference type="OrthoDB" id="8442111at2759"/>
<dbReference type="PANTHER" id="PTHR47502:SF1">
    <property type="entry name" value="THAP DOMAIN-CONTAINING PROTEIN 7"/>
    <property type="match status" value="1"/>
</dbReference>
<keyword evidence="4 5" id="KW-0238">DNA-binding</keyword>
<evidence type="ECO:0000256" key="3">
    <source>
        <dbReference type="ARBA" id="ARBA00022833"/>
    </source>
</evidence>
<reference evidence="7" key="1">
    <citation type="submission" date="2020-07" db="EMBL/GenBank/DDBJ databases">
        <title>Clarias magur genome sequencing, assembly and annotation.</title>
        <authorList>
            <person name="Kushwaha B."/>
            <person name="Kumar R."/>
            <person name="Das P."/>
            <person name="Joshi C.G."/>
            <person name="Kumar D."/>
            <person name="Nagpure N.S."/>
            <person name="Pandey M."/>
            <person name="Agarwal S."/>
            <person name="Srivastava S."/>
            <person name="Singh M."/>
            <person name="Sahoo L."/>
            <person name="Jayasankar P."/>
            <person name="Meher P.K."/>
            <person name="Koringa P.G."/>
            <person name="Iquebal M.A."/>
            <person name="Das S.P."/>
            <person name="Bit A."/>
            <person name="Patnaik S."/>
            <person name="Patel N."/>
            <person name="Shah T.M."/>
            <person name="Hinsu A."/>
            <person name="Jena J.K."/>
        </authorList>
    </citation>
    <scope>NUCLEOTIDE SEQUENCE</scope>
    <source>
        <strain evidence="7">CIFAMagur01</strain>
        <tissue evidence="7">Testis</tissue>
    </source>
</reference>
<comment type="caution">
    <text evidence="7">The sequence shown here is derived from an EMBL/GenBank/DDBJ whole genome shotgun (WGS) entry which is preliminary data.</text>
</comment>
<dbReference type="CDD" id="cd05022">
    <property type="entry name" value="S-100A13"/>
    <property type="match status" value="1"/>
</dbReference>
<name>A0A8J4UCN0_CLAMG</name>
<evidence type="ECO:0000256" key="5">
    <source>
        <dbReference type="PROSITE-ProRule" id="PRU00309"/>
    </source>
</evidence>